<proteinExistence type="predicted"/>
<sequence length="67" mass="7924">MDTEEAVDRSIEFLENKAGYYTHRLESSKLEENVWVMRFDVGVFAVKIVEVKIDDKTERIIGYERPK</sequence>
<name>A0A7G9YYB9_9EURY</name>
<gene>
    <name evidence="1" type="ORF">PNHJDAII_00007</name>
</gene>
<reference evidence="1" key="1">
    <citation type="submission" date="2020-06" db="EMBL/GenBank/DDBJ databases">
        <title>Unique genomic features of the anaerobic methanotrophic archaea.</title>
        <authorList>
            <person name="Chadwick G.L."/>
            <person name="Skennerton C.T."/>
            <person name="Laso-Perez R."/>
            <person name="Leu A.O."/>
            <person name="Speth D.R."/>
            <person name="Yu H."/>
            <person name="Morgan-Lang C."/>
            <person name="Hatzenpichler R."/>
            <person name="Goudeau D."/>
            <person name="Malmstrom R."/>
            <person name="Brazelton W.J."/>
            <person name="Woyke T."/>
            <person name="Hallam S.J."/>
            <person name="Tyson G.W."/>
            <person name="Wegener G."/>
            <person name="Boetius A."/>
            <person name="Orphan V."/>
        </authorList>
    </citation>
    <scope>NUCLEOTIDE SEQUENCE</scope>
</reference>
<evidence type="ECO:0000313" key="1">
    <source>
        <dbReference type="EMBL" id="QNO53003.1"/>
    </source>
</evidence>
<protein>
    <recommendedName>
        <fullName evidence="2">PepSY domain-containing protein</fullName>
    </recommendedName>
</protein>
<accession>A0A7G9YYB9</accession>
<evidence type="ECO:0008006" key="2">
    <source>
        <dbReference type="Google" id="ProtNLM"/>
    </source>
</evidence>
<dbReference type="EMBL" id="MT631528">
    <property type="protein sequence ID" value="QNO53003.1"/>
    <property type="molecule type" value="Genomic_DNA"/>
</dbReference>
<organism evidence="1">
    <name type="scientific">Candidatus Methanophagaceae archaeon ANME-1 ERB6</name>
    <dbReference type="NCBI Taxonomy" id="2759912"/>
    <lineage>
        <taxon>Archaea</taxon>
        <taxon>Methanobacteriati</taxon>
        <taxon>Methanobacteriota</taxon>
        <taxon>Stenosarchaea group</taxon>
        <taxon>Methanomicrobia</taxon>
        <taxon>Candidatus Methanophagales</taxon>
        <taxon>Candidatus Methanophagaceae</taxon>
    </lineage>
</organism>
<dbReference type="AlphaFoldDB" id="A0A7G9YYB9"/>